<comment type="catalytic activity">
    <reaction evidence="1 7">
        <text>6-phospho-D-glucono-1,5-lactone + H2O = 6-phospho-D-gluconate + H(+)</text>
        <dbReference type="Rhea" id="RHEA:12556"/>
        <dbReference type="ChEBI" id="CHEBI:15377"/>
        <dbReference type="ChEBI" id="CHEBI:15378"/>
        <dbReference type="ChEBI" id="CHEBI:57955"/>
        <dbReference type="ChEBI" id="CHEBI:58759"/>
        <dbReference type="EC" id="3.1.1.31"/>
    </reaction>
</comment>
<proteinExistence type="inferred from homology"/>
<evidence type="ECO:0000256" key="7">
    <source>
        <dbReference type="RuleBase" id="RU365095"/>
    </source>
</evidence>
<dbReference type="EC" id="3.1.1.31" evidence="5 7"/>
<dbReference type="EMBL" id="CP035494">
    <property type="protein sequence ID" value="QAY61538.1"/>
    <property type="molecule type" value="Genomic_DNA"/>
</dbReference>
<dbReference type="Gene3D" id="3.40.50.1360">
    <property type="match status" value="1"/>
</dbReference>
<dbReference type="GO" id="GO:0005975">
    <property type="term" value="P:carbohydrate metabolic process"/>
    <property type="evidence" value="ECO:0007669"/>
    <property type="project" value="UniProtKB-UniRule"/>
</dbReference>
<dbReference type="RefSeq" id="WP_129393181.1">
    <property type="nucleotide sequence ID" value="NZ_CP035494.1"/>
</dbReference>
<dbReference type="PANTHER" id="PTHR11054">
    <property type="entry name" value="6-PHOSPHOGLUCONOLACTONASE"/>
    <property type="match status" value="1"/>
</dbReference>
<feature type="domain" description="Glucosamine/galactosamine-6-phosphate isomerase" evidence="8">
    <location>
        <begin position="14"/>
        <end position="245"/>
    </location>
</feature>
<name>A0A4P6EU26_9MICO</name>
<dbReference type="OrthoDB" id="9810967at2"/>
<accession>A0A4P6EU26</accession>
<evidence type="ECO:0000256" key="4">
    <source>
        <dbReference type="ARBA" id="ARBA00010662"/>
    </source>
</evidence>
<comment type="pathway">
    <text evidence="3 7">Carbohydrate degradation; pentose phosphate pathway; D-ribulose 5-phosphate from D-glucose 6-phosphate (oxidative stage): step 2/3.</text>
</comment>
<protein>
    <recommendedName>
        <fullName evidence="6 7">6-phosphogluconolactonase</fullName>
        <shortName evidence="7">6PGL</shortName>
        <ecNumber evidence="5 7">3.1.1.31</ecNumber>
    </recommendedName>
</protein>
<keyword evidence="10" id="KW-1185">Reference proteome</keyword>
<evidence type="ECO:0000313" key="10">
    <source>
        <dbReference type="Proteomes" id="UP000293995"/>
    </source>
</evidence>
<evidence type="ECO:0000256" key="2">
    <source>
        <dbReference type="ARBA" id="ARBA00002681"/>
    </source>
</evidence>
<evidence type="ECO:0000256" key="3">
    <source>
        <dbReference type="ARBA" id="ARBA00004961"/>
    </source>
</evidence>
<dbReference type="SUPFAM" id="SSF100950">
    <property type="entry name" value="NagB/RpiA/CoA transferase-like"/>
    <property type="match status" value="1"/>
</dbReference>
<evidence type="ECO:0000259" key="8">
    <source>
        <dbReference type="Pfam" id="PF01182"/>
    </source>
</evidence>
<evidence type="ECO:0000256" key="6">
    <source>
        <dbReference type="ARBA" id="ARBA00020337"/>
    </source>
</evidence>
<organism evidence="9 10">
    <name type="scientific">Microbacterium protaetiae</name>
    <dbReference type="NCBI Taxonomy" id="2509458"/>
    <lineage>
        <taxon>Bacteria</taxon>
        <taxon>Bacillati</taxon>
        <taxon>Actinomycetota</taxon>
        <taxon>Actinomycetes</taxon>
        <taxon>Micrococcales</taxon>
        <taxon>Microbacteriaceae</taxon>
        <taxon>Microbacterium</taxon>
    </lineage>
</organism>
<gene>
    <name evidence="7 9" type="primary">pgl</name>
    <name evidence="9" type="ORF">ET475_17250</name>
</gene>
<dbReference type="CDD" id="cd01400">
    <property type="entry name" value="6PGL"/>
    <property type="match status" value="1"/>
</dbReference>
<dbReference type="GO" id="GO:0006098">
    <property type="term" value="P:pentose-phosphate shunt"/>
    <property type="evidence" value="ECO:0007669"/>
    <property type="project" value="UniProtKB-UniPathway"/>
</dbReference>
<evidence type="ECO:0000313" key="9">
    <source>
        <dbReference type="EMBL" id="QAY61538.1"/>
    </source>
</evidence>
<dbReference type="InterPro" id="IPR037171">
    <property type="entry name" value="NagB/RpiA_transferase-like"/>
</dbReference>
<sequence length="266" mass="28058">MAENNVKRVVIAADPQALATAVADRFYTRVVKRVRAGKTVHVSLTGGGMGTAVLRAAAAHPKASDLDWSNVHFWWSDERFVPAGSAERNEVGATEVFFSRLNVPAANIHRMAASDSGVSIDAAAQAYAAELATFAPAVDTATGPLAGDWPAFDICFLGVGPDGHIASLFPDRPEIAITDRAAVPVLDSPKPPPQRITLTRPVINSSQRIWLVLAGLDKASALGLALAGASYHSVPAAGARGRRRTVFFVDEQAAQNVPPDLIDGSY</sequence>
<evidence type="ECO:0000256" key="5">
    <source>
        <dbReference type="ARBA" id="ARBA00013198"/>
    </source>
</evidence>
<dbReference type="NCBIfam" id="TIGR01198">
    <property type="entry name" value="pgl"/>
    <property type="match status" value="1"/>
</dbReference>
<dbReference type="InterPro" id="IPR006148">
    <property type="entry name" value="Glc/Gal-6P_isomerase"/>
</dbReference>
<dbReference type="InterPro" id="IPR005900">
    <property type="entry name" value="6-phosphogluconolactonase_DevB"/>
</dbReference>
<comment type="similarity">
    <text evidence="4 7">Belongs to the glucosamine/galactosamine-6-phosphate isomerase family. 6-phosphogluconolactonase subfamily.</text>
</comment>
<comment type="function">
    <text evidence="2 7">Hydrolysis of 6-phosphogluconolactone to 6-phosphogluconate.</text>
</comment>
<dbReference type="AlphaFoldDB" id="A0A4P6EU26"/>
<dbReference type="InterPro" id="IPR039104">
    <property type="entry name" value="6PGL"/>
</dbReference>
<dbReference type="Proteomes" id="UP000293995">
    <property type="component" value="Chromosome"/>
</dbReference>
<dbReference type="KEGG" id="mprt:ET475_17250"/>
<dbReference type="GO" id="GO:0017057">
    <property type="term" value="F:6-phosphogluconolactonase activity"/>
    <property type="evidence" value="ECO:0007669"/>
    <property type="project" value="UniProtKB-UniRule"/>
</dbReference>
<dbReference type="Pfam" id="PF01182">
    <property type="entry name" value="Glucosamine_iso"/>
    <property type="match status" value="1"/>
</dbReference>
<dbReference type="PANTHER" id="PTHR11054:SF0">
    <property type="entry name" value="6-PHOSPHOGLUCONOLACTONASE"/>
    <property type="match status" value="1"/>
</dbReference>
<dbReference type="UniPathway" id="UPA00115">
    <property type="reaction ID" value="UER00409"/>
</dbReference>
<reference evidence="9 10" key="1">
    <citation type="submission" date="2019-01" db="EMBL/GenBank/DDBJ databases">
        <title>Genome sequencing of strain DFW100M-13.</title>
        <authorList>
            <person name="Heo J."/>
            <person name="Kim S.-J."/>
            <person name="Kim J.-S."/>
            <person name="Hong S.-B."/>
            <person name="Kwon S.-W."/>
        </authorList>
    </citation>
    <scope>NUCLEOTIDE SEQUENCE [LARGE SCALE GENOMIC DNA]</scope>
    <source>
        <strain evidence="9 10">DFW100M-13</strain>
    </source>
</reference>
<evidence type="ECO:0000256" key="1">
    <source>
        <dbReference type="ARBA" id="ARBA00000832"/>
    </source>
</evidence>
<keyword evidence="7 9" id="KW-0378">Hydrolase</keyword>